<dbReference type="Proteomes" id="UP000829196">
    <property type="component" value="Unassembled WGS sequence"/>
</dbReference>
<proteinExistence type="predicted"/>
<keyword evidence="1" id="KW-0812">Transmembrane</keyword>
<keyword evidence="3" id="KW-1185">Reference proteome</keyword>
<evidence type="ECO:0000313" key="3">
    <source>
        <dbReference type="Proteomes" id="UP000829196"/>
    </source>
</evidence>
<dbReference type="EMBL" id="JAGYWB010000008">
    <property type="protein sequence ID" value="KAI0513661.1"/>
    <property type="molecule type" value="Genomic_DNA"/>
</dbReference>
<accession>A0A8T3BK77</accession>
<protein>
    <submittedName>
        <fullName evidence="2">Uncharacterized protein</fullName>
    </submittedName>
</protein>
<gene>
    <name evidence="2" type="ORF">KFK09_009691</name>
</gene>
<reference evidence="2" key="1">
    <citation type="journal article" date="2022" name="Front. Genet.">
        <title>Chromosome-Scale Assembly of the Dendrobium nobile Genome Provides Insights Into the Molecular Mechanism of the Biosynthesis of the Medicinal Active Ingredient of Dendrobium.</title>
        <authorList>
            <person name="Xu Q."/>
            <person name="Niu S.-C."/>
            <person name="Li K.-L."/>
            <person name="Zheng P.-J."/>
            <person name="Zhang X.-J."/>
            <person name="Jia Y."/>
            <person name="Liu Y."/>
            <person name="Niu Y.-X."/>
            <person name="Yu L.-H."/>
            <person name="Chen D.-F."/>
            <person name="Zhang G.-Q."/>
        </authorList>
    </citation>
    <scope>NUCLEOTIDE SEQUENCE</scope>
    <source>
        <tissue evidence="2">Leaf</tissue>
    </source>
</reference>
<comment type="caution">
    <text evidence="2">The sequence shown here is derived from an EMBL/GenBank/DDBJ whole genome shotgun (WGS) entry which is preliminary data.</text>
</comment>
<dbReference type="AlphaFoldDB" id="A0A8T3BK77"/>
<evidence type="ECO:0000313" key="2">
    <source>
        <dbReference type="EMBL" id="KAI0513661.1"/>
    </source>
</evidence>
<sequence length="94" mass="10688">MILIFSLLPISDPTCHCDLARCGDPTCSFVPTCRRDNARLCDPVWHQMAPQSLSKSFFYGVALAFEAVIISLFQIIFFWISEDSIKFSCLHLKL</sequence>
<evidence type="ECO:0000256" key="1">
    <source>
        <dbReference type="SAM" id="Phobius"/>
    </source>
</evidence>
<keyword evidence="1" id="KW-1133">Transmembrane helix</keyword>
<feature type="transmembrane region" description="Helical" evidence="1">
    <location>
        <begin position="57"/>
        <end position="80"/>
    </location>
</feature>
<keyword evidence="1" id="KW-0472">Membrane</keyword>
<organism evidence="2 3">
    <name type="scientific">Dendrobium nobile</name>
    <name type="common">Orchid</name>
    <dbReference type="NCBI Taxonomy" id="94219"/>
    <lineage>
        <taxon>Eukaryota</taxon>
        <taxon>Viridiplantae</taxon>
        <taxon>Streptophyta</taxon>
        <taxon>Embryophyta</taxon>
        <taxon>Tracheophyta</taxon>
        <taxon>Spermatophyta</taxon>
        <taxon>Magnoliopsida</taxon>
        <taxon>Liliopsida</taxon>
        <taxon>Asparagales</taxon>
        <taxon>Orchidaceae</taxon>
        <taxon>Epidendroideae</taxon>
        <taxon>Malaxideae</taxon>
        <taxon>Dendrobiinae</taxon>
        <taxon>Dendrobium</taxon>
    </lineage>
</organism>
<name>A0A8T3BK77_DENNO</name>